<sequence>MKIYSYFLLFFLFGLLGCENSEQQTGLITSVVDCIVPEETVMKIDSVMESKVTVTPIVQLK</sequence>
<gene>
    <name evidence="1" type="ORF">EPI11_13245</name>
</gene>
<name>A0A3S3SDR8_9FLAO</name>
<keyword evidence="2" id="KW-1185">Reference proteome</keyword>
<dbReference type="RefSeq" id="WP_128390461.1">
    <property type="nucleotide sequence ID" value="NZ_SBII01000009.1"/>
</dbReference>
<dbReference type="AlphaFoldDB" id="A0A3S3SDR8"/>
<dbReference type="EMBL" id="SBII01000009">
    <property type="protein sequence ID" value="RWW98885.1"/>
    <property type="molecule type" value="Genomic_DNA"/>
</dbReference>
<protein>
    <submittedName>
        <fullName evidence="1">Uncharacterized protein</fullName>
    </submittedName>
</protein>
<organism evidence="1 2">
    <name type="scientific">Flavobacterium cerinum</name>
    <dbReference type="NCBI Taxonomy" id="2502784"/>
    <lineage>
        <taxon>Bacteria</taxon>
        <taxon>Pseudomonadati</taxon>
        <taxon>Bacteroidota</taxon>
        <taxon>Flavobacteriia</taxon>
        <taxon>Flavobacteriales</taxon>
        <taxon>Flavobacteriaceae</taxon>
        <taxon>Flavobacterium</taxon>
    </lineage>
</organism>
<dbReference type="PROSITE" id="PS51257">
    <property type="entry name" value="PROKAR_LIPOPROTEIN"/>
    <property type="match status" value="1"/>
</dbReference>
<reference evidence="1 2" key="1">
    <citation type="submission" date="2019-01" db="EMBL/GenBank/DDBJ databases">
        <title>Flavobacterium sp. nov.,isolated from freshwater.</title>
        <authorList>
            <person name="Zhang R."/>
            <person name="Du Z.-J."/>
        </authorList>
    </citation>
    <scope>NUCLEOTIDE SEQUENCE [LARGE SCALE GENOMIC DNA]</scope>
    <source>
        <strain evidence="1 2">1E403</strain>
    </source>
</reference>
<evidence type="ECO:0000313" key="1">
    <source>
        <dbReference type="EMBL" id="RWW98885.1"/>
    </source>
</evidence>
<dbReference type="Proteomes" id="UP000287527">
    <property type="component" value="Unassembled WGS sequence"/>
</dbReference>
<evidence type="ECO:0000313" key="2">
    <source>
        <dbReference type="Proteomes" id="UP000287527"/>
    </source>
</evidence>
<accession>A0A3S3SDR8</accession>
<proteinExistence type="predicted"/>
<comment type="caution">
    <text evidence="1">The sequence shown here is derived from an EMBL/GenBank/DDBJ whole genome shotgun (WGS) entry which is preliminary data.</text>
</comment>